<evidence type="ECO:0000256" key="1">
    <source>
        <dbReference type="SAM" id="MobiDB-lite"/>
    </source>
</evidence>
<gene>
    <name evidence="2" type="ORF">Ga0074115_1246</name>
</gene>
<proteinExistence type="predicted"/>
<dbReference type="EMBL" id="LDXT01000073">
    <property type="protein sequence ID" value="KRT55759.1"/>
    <property type="molecule type" value="Genomic_DNA"/>
</dbReference>
<feature type="region of interest" description="Disordered" evidence="1">
    <location>
        <begin position="1"/>
        <end position="21"/>
    </location>
</feature>
<organism evidence="2 3">
    <name type="scientific">endosymbiont of Ridgeia piscesae</name>
    <dbReference type="NCBI Taxonomy" id="54398"/>
    <lineage>
        <taxon>Bacteria</taxon>
        <taxon>Pseudomonadati</taxon>
        <taxon>Pseudomonadota</taxon>
        <taxon>Gammaproteobacteria</taxon>
        <taxon>sulfur-oxidizing symbionts</taxon>
    </lineage>
</organism>
<evidence type="ECO:0000313" key="3">
    <source>
        <dbReference type="Proteomes" id="UP000051634"/>
    </source>
</evidence>
<name>A0A0T5YZ38_9GAMM</name>
<protein>
    <submittedName>
        <fullName evidence="2">Uncharacterized protein</fullName>
    </submittedName>
</protein>
<evidence type="ECO:0000313" key="2">
    <source>
        <dbReference type="EMBL" id="KRT55759.1"/>
    </source>
</evidence>
<dbReference type="AlphaFoldDB" id="A0A0T5YZ38"/>
<accession>A0A0T5YZ38</accession>
<keyword evidence="3" id="KW-1185">Reference proteome</keyword>
<sequence length="85" mass="9737">MSVAVKRIAPVEQQHKQPGIPAQQQILRHGTLEKQQQHGAIHRVGRQRKLHRIVEELQLMNKNRVSLLQLGLISGVCRNNHFIPT</sequence>
<comment type="caution">
    <text evidence="2">The sequence shown here is derived from an EMBL/GenBank/DDBJ whole genome shotgun (WGS) entry which is preliminary data.</text>
</comment>
<reference evidence="2 3" key="1">
    <citation type="submission" date="2015-11" db="EMBL/GenBank/DDBJ databases">
        <title>The genome of Candidatus Endoriftia persephone in Ridgeia piscesae and population structure of the North Eastern Pacific vestimentiferan symbionts.</title>
        <authorList>
            <person name="Perez M."/>
            <person name="Juniper K.S."/>
        </authorList>
    </citation>
    <scope>NUCLEOTIDE SEQUENCE [LARGE SCALE GENOMIC DNA]</scope>
    <source>
        <strain evidence="2">Ind11</strain>
    </source>
</reference>
<dbReference type="Proteomes" id="UP000051634">
    <property type="component" value="Unassembled WGS sequence"/>
</dbReference>